<accession>A0AAJ1B9C5</accession>
<dbReference type="Proteomes" id="UP001297370">
    <property type="component" value="Unassembled WGS sequence"/>
</dbReference>
<name>A0AAJ1B9C5_MEDGN</name>
<feature type="non-terminal residue" evidence="1">
    <location>
        <position position="1"/>
    </location>
</feature>
<sequence length="80" mass="9406">SMVPYSQIPLALHVRLIQAYEHETGFRNILEEQYLVDENNLKSIIRNYRLHWKQRLLSMRLHLPDIPSLISGCFSLVSLS</sequence>
<evidence type="ECO:0000313" key="2">
    <source>
        <dbReference type="Proteomes" id="UP001297370"/>
    </source>
</evidence>
<reference evidence="1" key="1">
    <citation type="submission" date="2021-10" db="EMBL/GenBank/DDBJ databases">
        <title>Collection of gut derived symbiotic bacterial strains cultured from healthy donors.</title>
        <authorList>
            <person name="Lin H."/>
            <person name="Littmann E."/>
            <person name="Claire K."/>
            <person name="Pamer E."/>
        </authorList>
    </citation>
    <scope>NUCLEOTIDE SEQUENCE</scope>
    <source>
        <strain evidence="1">MSK.23.18</strain>
    </source>
</reference>
<organism evidence="1 2">
    <name type="scientific">Mediterraneibacter gnavus</name>
    <name type="common">Ruminococcus gnavus</name>
    <dbReference type="NCBI Taxonomy" id="33038"/>
    <lineage>
        <taxon>Bacteria</taxon>
        <taxon>Bacillati</taxon>
        <taxon>Bacillota</taxon>
        <taxon>Clostridia</taxon>
        <taxon>Lachnospirales</taxon>
        <taxon>Lachnospiraceae</taxon>
        <taxon>Mediterraneibacter</taxon>
    </lineage>
</organism>
<gene>
    <name evidence="1" type="ORF">LIQ08_19470</name>
</gene>
<protein>
    <submittedName>
        <fullName evidence="1">Uncharacterized protein</fullName>
    </submittedName>
</protein>
<evidence type="ECO:0000313" key="1">
    <source>
        <dbReference type="EMBL" id="MCB5621281.1"/>
    </source>
</evidence>
<dbReference type="EMBL" id="JAJBOM010000157">
    <property type="protein sequence ID" value="MCB5621281.1"/>
    <property type="molecule type" value="Genomic_DNA"/>
</dbReference>
<comment type="caution">
    <text evidence="1">The sequence shown here is derived from an EMBL/GenBank/DDBJ whole genome shotgun (WGS) entry which is preliminary data.</text>
</comment>
<proteinExistence type="predicted"/>
<dbReference type="AlphaFoldDB" id="A0AAJ1B9C5"/>
<dbReference type="RefSeq" id="WP_226972372.1">
    <property type="nucleotide sequence ID" value="NZ_JAJBOM010000157.1"/>
</dbReference>